<name>A0A1V9XAL1_9ACAR</name>
<dbReference type="Proteomes" id="UP000192247">
    <property type="component" value="Unassembled WGS sequence"/>
</dbReference>
<keyword evidence="2" id="KW-1185">Reference proteome</keyword>
<protein>
    <submittedName>
        <fullName evidence="1">Uncharacterized protein</fullName>
    </submittedName>
</protein>
<comment type="caution">
    <text evidence="1">The sequence shown here is derived from an EMBL/GenBank/DDBJ whole genome shotgun (WGS) entry which is preliminary data.</text>
</comment>
<reference evidence="1 2" key="1">
    <citation type="journal article" date="2017" name="Gigascience">
        <title>Draft genome of the honey bee ectoparasitic mite, Tropilaelaps mercedesae, is shaped by the parasitic life history.</title>
        <authorList>
            <person name="Dong X."/>
            <person name="Armstrong S.D."/>
            <person name="Xia D."/>
            <person name="Makepeace B.L."/>
            <person name="Darby A.C."/>
            <person name="Kadowaki T."/>
        </authorList>
    </citation>
    <scope>NUCLEOTIDE SEQUENCE [LARGE SCALE GENOMIC DNA]</scope>
    <source>
        <strain evidence="1">Wuxi-XJTLU</strain>
    </source>
</reference>
<sequence length="43" mass="4979">MRKANAWKHPLRAMNMKKCKSLTQRNLGGRCSKDDIESEDKDS</sequence>
<gene>
    <name evidence="1" type="ORF">BIW11_04129</name>
</gene>
<dbReference type="InParanoid" id="A0A1V9XAL1"/>
<evidence type="ECO:0000313" key="1">
    <source>
        <dbReference type="EMBL" id="OQR70577.1"/>
    </source>
</evidence>
<dbReference type="AlphaFoldDB" id="A0A1V9XAL1"/>
<evidence type="ECO:0000313" key="2">
    <source>
        <dbReference type="Proteomes" id="UP000192247"/>
    </source>
</evidence>
<organism evidence="1 2">
    <name type="scientific">Tropilaelaps mercedesae</name>
    <dbReference type="NCBI Taxonomy" id="418985"/>
    <lineage>
        <taxon>Eukaryota</taxon>
        <taxon>Metazoa</taxon>
        <taxon>Ecdysozoa</taxon>
        <taxon>Arthropoda</taxon>
        <taxon>Chelicerata</taxon>
        <taxon>Arachnida</taxon>
        <taxon>Acari</taxon>
        <taxon>Parasitiformes</taxon>
        <taxon>Mesostigmata</taxon>
        <taxon>Gamasina</taxon>
        <taxon>Dermanyssoidea</taxon>
        <taxon>Laelapidae</taxon>
        <taxon>Tropilaelaps</taxon>
    </lineage>
</organism>
<accession>A0A1V9XAL1</accession>
<proteinExistence type="predicted"/>
<dbReference type="EMBL" id="MNPL01017078">
    <property type="protein sequence ID" value="OQR70577.1"/>
    <property type="molecule type" value="Genomic_DNA"/>
</dbReference>